<dbReference type="Pfam" id="PF00149">
    <property type="entry name" value="Metallophos"/>
    <property type="match status" value="1"/>
</dbReference>
<accession>A0ABV7AAX6</accession>
<keyword evidence="3" id="KW-1185">Reference proteome</keyword>
<dbReference type="SUPFAM" id="SSF56300">
    <property type="entry name" value="Metallo-dependent phosphatases"/>
    <property type="match status" value="1"/>
</dbReference>
<reference evidence="3" key="1">
    <citation type="journal article" date="2019" name="Int. J. Syst. Evol. Microbiol.">
        <title>The Global Catalogue of Microorganisms (GCM) 10K type strain sequencing project: providing services to taxonomists for standard genome sequencing and annotation.</title>
        <authorList>
            <consortium name="The Broad Institute Genomics Platform"/>
            <consortium name="The Broad Institute Genome Sequencing Center for Infectious Disease"/>
            <person name="Wu L."/>
            <person name="Ma J."/>
        </authorList>
    </citation>
    <scope>NUCLEOTIDE SEQUENCE [LARGE SCALE GENOMIC DNA]</scope>
    <source>
        <strain evidence="3">KCTC 13193</strain>
    </source>
</reference>
<evidence type="ECO:0000313" key="2">
    <source>
        <dbReference type="EMBL" id="MFC2950267.1"/>
    </source>
</evidence>
<organism evidence="2 3">
    <name type="scientific">Virgibacillus sediminis</name>
    <dbReference type="NCBI Taxonomy" id="202260"/>
    <lineage>
        <taxon>Bacteria</taxon>
        <taxon>Bacillati</taxon>
        <taxon>Bacillota</taxon>
        <taxon>Bacilli</taxon>
        <taxon>Bacillales</taxon>
        <taxon>Bacillaceae</taxon>
        <taxon>Virgibacillus</taxon>
    </lineage>
</organism>
<dbReference type="Proteomes" id="UP001595387">
    <property type="component" value="Unassembled WGS sequence"/>
</dbReference>
<dbReference type="PROSITE" id="PS51318">
    <property type="entry name" value="TAT"/>
    <property type="match status" value="1"/>
</dbReference>
<dbReference type="PANTHER" id="PTHR31302">
    <property type="entry name" value="TRANSMEMBRANE PROTEIN WITH METALLOPHOSPHOESTERASE DOMAIN-RELATED"/>
    <property type="match status" value="1"/>
</dbReference>
<dbReference type="InterPro" id="IPR004843">
    <property type="entry name" value="Calcineurin-like_PHP"/>
</dbReference>
<gene>
    <name evidence="2" type="ORF">ACFODW_18230</name>
</gene>
<comment type="caution">
    <text evidence="2">The sequence shown here is derived from an EMBL/GenBank/DDBJ whole genome shotgun (WGS) entry which is preliminary data.</text>
</comment>
<dbReference type="EMBL" id="JBHRRZ010000040">
    <property type="protein sequence ID" value="MFC2950267.1"/>
    <property type="molecule type" value="Genomic_DNA"/>
</dbReference>
<sequence length="292" mass="32921">MTKLTRRSFIKKALGSLLALAGFGGGAYYYAREVEPYMLQVIEENISLANIPSAFEHFRIIQFTDTHIGFHYDLRQFQTLVKEINNLNPDLIVFTGDLVDEPNRYSWEEGLTDALSMLKAPFGKFWVYGNHDHGGYGTEKLAEVMESAGFTLLQNSHTVIEKDTDRFILAGIDDAILGRPDIRESLSRVNPDLLTIMLAHEPDVADAVAEFPVDIQLSGHSHGGQVQLPFIGHLYTPSLAEKYVEGKYNFHSNRLSLYVSRGIGTTRLPYRFLCKPEIQVYTLNSRDTSKLS</sequence>
<feature type="domain" description="Calcineurin-like phosphoesterase" evidence="1">
    <location>
        <begin position="58"/>
        <end position="223"/>
    </location>
</feature>
<dbReference type="InterPro" id="IPR006311">
    <property type="entry name" value="TAT_signal"/>
</dbReference>
<dbReference type="InterPro" id="IPR029052">
    <property type="entry name" value="Metallo-depent_PP-like"/>
</dbReference>
<name>A0ABV7AAX6_9BACI</name>
<protein>
    <submittedName>
        <fullName evidence="2">Metallophosphoesterase</fullName>
    </submittedName>
</protein>
<dbReference type="RefSeq" id="WP_390308392.1">
    <property type="nucleotide sequence ID" value="NZ_JBHRRZ010000040.1"/>
</dbReference>
<proteinExistence type="predicted"/>
<dbReference type="Gene3D" id="3.60.21.10">
    <property type="match status" value="1"/>
</dbReference>
<dbReference type="PANTHER" id="PTHR31302:SF25">
    <property type="entry name" value="PHOSPHOESTERASE"/>
    <property type="match status" value="1"/>
</dbReference>
<dbReference type="CDD" id="cd07385">
    <property type="entry name" value="MPP_YkuE_C"/>
    <property type="match status" value="1"/>
</dbReference>
<evidence type="ECO:0000313" key="3">
    <source>
        <dbReference type="Proteomes" id="UP001595387"/>
    </source>
</evidence>
<evidence type="ECO:0000259" key="1">
    <source>
        <dbReference type="Pfam" id="PF00149"/>
    </source>
</evidence>
<dbReference type="InterPro" id="IPR051158">
    <property type="entry name" value="Metallophosphoesterase_sf"/>
</dbReference>